<dbReference type="NCBIfam" id="TIGR01085">
    <property type="entry name" value="murE"/>
    <property type="match status" value="1"/>
</dbReference>
<protein>
    <recommendedName>
        <fullName evidence="2">UDP-N-acetylmuramoyl-L-alanyl-D-glutamate--2,6-diaminopimelate ligase</fullName>
        <ecNumber evidence="2">6.3.2.13</ecNumber>
    </recommendedName>
    <alternativeName>
        <fullName evidence="2">Meso-A2pm-adding enzyme</fullName>
    </alternativeName>
    <alternativeName>
        <fullName evidence="2">Meso-diaminopimelate-adding enzyme</fullName>
    </alternativeName>
    <alternativeName>
        <fullName evidence="2">UDP-MurNAc-L-Ala-D-Glu:meso-diaminopimelate ligase</fullName>
    </alternativeName>
    <alternativeName>
        <fullName evidence="2">UDP-MurNAc-tripeptide synthetase</fullName>
    </alternativeName>
    <alternativeName>
        <fullName evidence="2">UDP-N-acetylmuramyl-tripeptide synthetase</fullName>
    </alternativeName>
</protein>
<comment type="function">
    <text evidence="2">Catalyzes the addition of meso-diaminopimelic acid to the nucleotide precursor UDP-N-acetylmuramoyl-L-alanyl-D-glutamate (UMAG) in the biosynthesis of bacterial cell-wall peptidoglycan.</text>
</comment>
<keyword evidence="2 6" id="KW-0436">Ligase</keyword>
<keyword evidence="2 3" id="KW-0133">Cell shape</keyword>
<dbReference type="AlphaFoldDB" id="A0A1B8QT12"/>
<dbReference type="InterPro" id="IPR036615">
    <property type="entry name" value="Mur_ligase_C_dom_sf"/>
</dbReference>
<feature type="binding site" evidence="2">
    <location>
        <position position="190"/>
    </location>
    <ligand>
        <name>UDP-N-acetyl-alpha-D-muramoyl-L-alanyl-D-glutamate</name>
        <dbReference type="ChEBI" id="CHEBI:83900"/>
    </ligand>
</feature>
<dbReference type="UniPathway" id="UPA00219"/>
<evidence type="ECO:0000256" key="2">
    <source>
        <dbReference type="HAMAP-Rule" id="MF_00208"/>
    </source>
</evidence>
<keyword evidence="2" id="KW-0067">ATP-binding</keyword>
<evidence type="ECO:0000259" key="4">
    <source>
        <dbReference type="Pfam" id="PF02875"/>
    </source>
</evidence>
<evidence type="ECO:0000256" key="1">
    <source>
        <dbReference type="ARBA" id="ARBA00005898"/>
    </source>
</evidence>
<feature type="binding site" evidence="2">
    <location>
        <position position="476"/>
    </location>
    <ligand>
        <name>meso-2,6-diaminopimelate</name>
        <dbReference type="ChEBI" id="CHEBI:57791"/>
    </ligand>
</feature>
<dbReference type="Pfam" id="PF08245">
    <property type="entry name" value="Mur_ligase_M"/>
    <property type="match status" value="1"/>
</dbReference>
<keyword evidence="2" id="KW-0963">Cytoplasm</keyword>
<keyword evidence="2" id="KW-0547">Nucleotide-binding</keyword>
<dbReference type="InterPro" id="IPR036565">
    <property type="entry name" value="Mur-like_cat_sf"/>
</dbReference>
<evidence type="ECO:0000259" key="5">
    <source>
        <dbReference type="Pfam" id="PF08245"/>
    </source>
</evidence>
<evidence type="ECO:0000313" key="7">
    <source>
        <dbReference type="Proteomes" id="UP000092575"/>
    </source>
</evidence>
<gene>
    <name evidence="2" type="primary">murE</name>
    <name evidence="6" type="ORF">A7456_00220</name>
</gene>
<dbReference type="Gene3D" id="3.40.1190.10">
    <property type="entry name" value="Mur-like, catalytic domain"/>
    <property type="match status" value="1"/>
</dbReference>
<feature type="domain" description="Mur ligase C-terminal" evidence="4">
    <location>
        <begin position="347"/>
        <end position="474"/>
    </location>
</feature>
<dbReference type="InterPro" id="IPR013221">
    <property type="entry name" value="Mur_ligase_cen"/>
</dbReference>
<feature type="binding site" evidence="2">
    <location>
        <position position="35"/>
    </location>
    <ligand>
        <name>UDP-N-acetyl-alpha-D-muramoyl-L-alanyl-D-glutamate</name>
        <dbReference type="ChEBI" id="CHEBI:83900"/>
    </ligand>
</feature>
<comment type="similarity">
    <text evidence="1 2">Belongs to the MurCDEF family. MurE subfamily.</text>
</comment>
<feature type="binding site" evidence="2">
    <location>
        <begin position="163"/>
        <end position="164"/>
    </location>
    <ligand>
        <name>UDP-N-acetyl-alpha-D-muramoyl-L-alanyl-D-glutamate</name>
        <dbReference type="ChEBI" id="CHEBI:83900"/>
    </ligand>
</feature>
<name>A0A1B8QT12_MORNO</name>
<keyword evidence="2 3" id="KW-0573">Peptidoglycan synthesis</keyword>
<dbReference type="GO" id="GO:0071555">
    <property type="term" value="P:cell wall organization"/>
    <property type="evidence" value="ECO:0007669"/>
    <property type="project" value="UniProtKB-KW"/>
</dbReference>
<keyword evidence="2 3" id="KW-0132">Cell division</keyword>
<dbReference type="HAMAP" id="MF_00208">
    <property type="entry name" value="MurE"/>
    <property type="match status" value="1"/>
</dbReference>
<keyword evidence="2 3" id="KW-0961">Cell wall biogenesis/degradation</keyword>
<dbReference type="STRING" id="478.A7456_00220"/>
<dbReference type="Proteomes" id="UP000092575">
    <property type="component" value="Unassembled WGS sequence"/>
</dbReference>
<evidence type="ECO:0000256" key="3">
    <source>
        <dbReference type="RuleBase" id="RU004135"/>
    </source>
</evidence>
<comment type="cofactor">
    <cofactor evidence="2">
        <name>Mg(2+)</name>
        <dbReference type="ChEBI" id="CHEBI:18420"/>
    </cofactor>
</comment>
<dbReference type="GO" id="GO:0005737">
    <property type="term" value="C:cytoplasm"/>
    <property type="evidence" value="ECO:0007669"/>
    <property type="project" value="UniProtKB-SubCell"/>
</dbReference>
<feature type="binding site" evidence="2">
    <location>
        <begin position="121"/>
        <end position="127"/>
    </location>
    <ligand>
        <name>ATP</name>
        <dbReference type="ChEBI" id="CHEBI:30616"/>
    </ligand>
</feature>
<feature type="modified residue" description="N6-carboxylysine" evidence="2">
    <location>
        <position position="230"/>
    </location>
</feature>
<dbReference type="GO" id="GO:0008360">
    <property type="term" value="P:regulation of cell shape"/>
    <property type="evidence" value="ECO:0007669"/>
    <property type="project" value="UniProtKB-KW"/>
</dbReference>
<dbReference type="GO" id="GO:0008765">
    <property type="term" value="F:UDP-N-acetylmuramoylalanyl-D-glutamate-2,6-diaminopimelate ligase activity"/>
    <property type="evidence" value="ECO:0007669"/>
    <property type="project" value="UniProtKB-UniRule"/>
</dbReference>
<comment type="PTM">
    <text evidence="2">Carboxylation is probably crucial for Mg(2+) binding and, consequently, for the gamma-phosphate positioning of ATP.</text>
</comment>
<dbReference type="GO" id="GO:0000287">
    <property type="term" value="F:magnesium ion binding"/>
    <property type="evidence" value="ECO:0007669"/>
    <property type="project" value="UniProtKB-UniRule"/>
</dbReference>
<keyword evidence="2" id="KW-0460">Magnesium</keyword>
<dbReference type="EMBL" id="LXTW01000001">
    <property type="protein sequence ID" value="OBX88325.1"/>
    <property type="molecule type" value="Genomic_DNA"/>
</dbReference>
<dbReference type="NCBIfam" id="NF001126">
    <property type="entry name" value="PRK00139.1-4"/>
    <property type="match status" value="1"/>
</dbReference>
<sequence>MTTFDDFADILKSHIRHDDWIRIKDLPITGFVSDSCKVVHGEIFVLLSVNPDIKFRAKSYIDDINSQAVLSEISASDMGMDDTKMPVVHVPNLRLVLGDLVRAYLQKTNATALPKVVAVTGTNGKTTISQLVAQLLSLANHTTAVMGTAGNGILPNLTPSTHTTPEVVSLQHALYDYAKASVECIALEASSHGLHQHRLQGVPITVAVYSNLSRDHLDYHDNMDGYAAAKARLFDKALFPTLSHAVINLDDEFGEIFIRQAKQSELNIWTYSTKNPKAEFFAKQISPSLNGVELVIQTPQGEMMVKSPLLGLFNVENLLASIGASLAMGVSFDDISNNIKYLKGARGRMEQVPSERGLFIVDYAHTPDALTQVLTSLRPHCAAKLIAVFGCGGDRDKGKRPLMAQAALALADKVILTSDNPRGENPNAILSDMQVGMSCDDHYRTVIEPDRKCAIKLAIKEAGEQDIVVIAGKGHETYQEIQGVRHDFDDVAVARELLLKRRFFYVYQ</sequence>
<comment type="caution">
    <text evidence="2">Lacks conserved residue(s) required for the propagation of feature annotation.</text>
</comment>
<feature type="binding site" evidence="2">
    <location>
        <begin position="419"/>
        <end position="422"/>
    </location>
    <ligand>
        <name>meso-2,6-diaminopimelate</name>
        <dbReference type="ChEBI" id="CHEBI:57791"/>
    </ligand>
</feature>
<comment type="pathway">
    <text evidence="2 3">Cell wall biogenesis; peptidoglycan biosynthesis.</text>
</comment>
<dbReference type="EC" id="6.3.2.13" evidence="2"/>
<proteinExistence type="inferred from homology"/>
<feature type="domain" description="Mur ligase central" evidence="5">
    <location>
        <begin position="119"/>
        <end position="324"/>
    </location>
</feature>
<feature type="binding site" evidence="2">
    <location>
        <position position="472"/>
    </location>
    <ligand>
        <name>meso-2,6-diaminopimelate</name>
        <dbReference type="ChEBI" id="CHEBI:57791"/>
    </ligand>
</feature>
<dbReference type="GO" id="GO:0009252">
    <property type="term" value="P:peptidoglycan biosynthetic process"/>
    <property type="evidence" value="ECO:0007669"/>
    <property type="project" value="UniProtKB-UniRule"/>
</dbReference>
<feature type="binding site" evidence="2">
    <location>
        <position position="198"/>
    </location>
    <ligand>
        <name>UDP-N-acetyl-alpha-D-muramoyl-L-alanyl-D-glutamate</name>
        <dbReference type="ChEBI" id="CHEBI:83900"/>
    </ligand>
</feature>
<reference evidence="6 7" key="1">
    <citation type="submission" date="2016-05" db="EMBL/GenBank/DDBJ databases">
        <title>Draft genome sequence of Moraxella nonliquefaciens CCUG 348T.</title>
        <authorList>
            <person name="Salva-Serra F."/>
            <person name="Engstrom-Jakobsson H."/>
            <person name="Thorell K."/>
            <person name="Gonzales-Siles L."/>
            <person name="Karlsson R."/>
            <person name="Boulund F."/>
            <person name="Engstrand L."/>
            <person name="Kristiansson E."/>
            <person name="Moore E."/>
        </authorList>
    </citation>
    <scope>NUCLEOTIDE SEQUENCE [LARGE SCALE GENOMIC DNA]</scope>
    <source>
        <strain evidence="6 7">CCUG 348</strain>
    </source>
</reference>
<dbReference type="PANTHER" id="PTHR23135:SF4">
    <property type="entry name" value="UDP-N-ACETYLMURAMOYL-L-ALANYL-D-GLUTAMATE--2,6-DIAMINOPIMELATE LIGASE MURE HOMOLOG, CHLOROPLASTIC"/>
    <property type="match status" value="1"/>
</dbReference>
<feature type="binding site" evidence="2">
    <location>
        <position position="395"/>
    </location>
    <ligand>
        <name>meso-2,6-diaminopimelate</name>
        <dbReference type="ChEBI" id="CHEBI:57791"/>
    </ligand>
</feature>
<dbReference type="Gene3D" id="3.90.190.20">
    <property type="entry name" value="Mur ligase, C-terminal domain"/>
    <property type="match status" value="1"/>
</dbReference>
<dbReference type="GO" id="GO:0051301">
    <property type="term" value="P:cell division"/>
    <property type="evidence" value="ECO:0007669"/>
    <property type="project" value="UniProtKB-KW"/>
</dbReference>
<dbReference type="PANTHER" id="PTHR23135">
    <property type="entry name" value="MUR LIGASE FAMILY MEMBER"/>
    <property type="match status" value="1"/>
</dbReference>
<comment type="catalytic activity">
    <reaction evidence="2">
        <text>UDP-N-acetyl-alpha-D-muramoyl-L-alanyl-D-glutamate + meso-2,6-diaminopimelate + ATP = UDP-N-acetyl-alpha-D-muramoyl-L-alanyl-gamma-D-glutamyl-meso-2,6-diaminopimelate + ADP + phosphate + H(+)</text>
        <dbReference type="Rhea" id="RHEA:23676"/>
        <dbReference type="ChEBI" id="CHEBI:15378"/>
        <dbReference type="ChEBI" id="CHEBI:30616"/>
        <dbReference type="ChEBI" id="CHEBI:43474"/>
        <dbReference type="ChEBI" id="CHEBI:57791"/>
        <dbReference type="ChEBI" id="CHEBI:83900"/>
        <dbReference type="ChEBI" id="CHEBI:83905"/>
        <dbReference type="ChEBI" id="CHEBI:456216"/>
        <dbReference type="EC" id="6.3.2.13"/>
    </reaction>
</comment>
<feature type="binding site" evidence="2">
    <location>
        <position position="196"/>
    </location>
    <ligand>
        <name>UDP-N-acetyl-alpha-D-muramoyl-L-alanyl-D-glutamate</name>
        <dbReference type="ChEBI" id="CHEBI:83900"/>
    </ligand>
</feature>
<feature type="short sequence motif" description="Meso-diaminopimelate recognition motif" evidence="2">
    <location>
        <begin position="419"/>
        <end position="422"/>
    </location>
</feature>
<dbReference type="SUPFAM" id="SSF53244">
    <property type="entry name" value="MurD-like peptide ligases, peptide-binding domain"/>
    <property type="match status" value="1"/>
</dbReference>
<comment type="caution">
    <text evidence="6">The sequence shown here is derived from an EMBL/GenBank/DDBJ whole genome shotgun (WGS) entry which is preliminary data.</text>
</comment>
<dbReference type="SUPFAM" id="SSF53623">
    <property type="entry name" value="MurD-like peptide ligases, catalytic domain"/>
    <property type="match status" value="1"/>
</dbReference>
<evidence type="ECO:0000313" key="6">
    <source>
        <dbReference type="EMBL" id="OBX88325.1"/>
    </source>
</evidence>
<organism evidence="6 7">
    <name type="scientific">Moraxella nonliquefaciens</name>
    <dbReference type="NCBI Taxonomy" id="478"/>
    <lineage>
        <taxon>Bacteria</taxon>
        <taxon>Pseudomonadati</taxon>
        <taxon>Pseudomonadota</taxon>
        <taxon>Gammaproteobacteria</taxon>
        <taxon>Moraxellales</taxon>
        <taxon>Moraxellaceae</taxon>
        <taxon>Moraxella</taxon>
    </lineage>
</organism>
<keyword evidence="2 3" id="KW-0131">Cell cycle</keyword>
<dbReference type="RefSeq" id="WP_067006306.1">
    <property type="nucleotide sequence ID" value="NZ_CP066057.1"/>
</dbReference>
<dbReference type="GO" id="GO:0005524">
    <property type="term" value="F:ATP binding"/>
    <property type="evidence" value="ECO:0007669"/>
    <property type="project" value="UniProtKB-UniRule"/>
</dbReference>
<accession>A0A1B8QT12</accession>
<dbReference type="Pfam" id="PF02875">
    <property type="entry name" value="Mur_ligase_C"/>
    <property type="match status" value="1"/>
</dbReference>
<dbReference type="InterPro" id="IPR004101">
    <property type="entry name" value="Mur_ligase_C"/>
</dbReference>
<comment type="subcellular location">
    <subcellularLocation>
        <location evidence="2 3">Cytoplasm</location>
    </subcellularLocation>
</comment>
<dbReference type="InterPro" id="IPR005761">
    <property type="entry name" value="UDP-N-AcMur-Glu-dNH2Pim_ligase"/>
</dbReference>